<evidence type="ECO:0000313" key="2">
    <source>
        <dbReference type="Proteomes" id="UP001162156"/>
    </source>
</evidence>
<evidence type="ECO:0000313" key="1">
    <source>
        <dbReference type="EMBL" id="KAJ8926169.1"/>
    </source>
</evidence>
<proteinExistence type="predicted"/>
<name>A0AAV8WHK8_9CUCU</name>
<protein>
    <submittedName>
        <fullName evidence="1">Uncharacterized protein</fullName>
    </submittedName>
</protein>
<gene>
    <name evidence="1" type="ORF">NQ314_021490</name>
</gene>
<dbReference type="Proteomes" id="UP001162156">
    <property type="component" value="Unassembled WGS sequence"/>
</dbReference>
<dbReference type="AlphaFoldDB" id="A0AAV8WHK8"/>
<comment type="caution">
    <text evidence="1">The sequence shown here is derived from an EMBL/GenBank/DDBJ whole genome shotgun (WGS) entry which is preliminary data.</text>
</comment>
<sequence>MHKIKYVILAICYLHNYLRKNSPSYATSTEIDRPDKESLQSKTIINDLNDTMHHCKVKVLKTHVILQKKTD</sequence>
<reference evidence="1" key="1">
    <citation type="journal article" date="2023" name="Insect Mol. Biol.">
        <title>Genome sequencing provides insights into the evolution of gene families encoding plant cell wall-degrading enzymes in longhorned beetles.</title>
        <authorList>
            <person name="Shin N.R."/>
            <person name="Okamura Y."/>
            <person name="Kirsch R."/>
            <person name="Pauchet Y."/>
        </authorList>
    </citation>
    <scope>NUCLEOTIDE SEQUENCE</scope>
    <source>
        <strain evidence="1">RBIC_L_NR</strain>
    </source>
</reference>
<dbReference type="EMBL" id="JANEYF010006006">
    <property type="protein sequence ID" value="KAJ8926169.1"/>
    <property type="molecule type" value="Genomic_DNA"/>
</dbReference>
<accession>A0AAV8WHK8</accession>
<organism evidence="1 2">
    <name type="scientific">Rhamnusium bicolor</name>
    <dbReference type="NCBI Taxonomy" id="1586634"/>
    <lineage>
        <taxon>Eukaryota</taxon>
        <taxon>Metazoa</taxon>
        <taxon>Ecdysozoa</taxon>
        <taxon>Arthropoda</taxon>
        <taxon>Hexapoda</taxon>
        <taxon>Insecta</taxon>
        <taxon>Pterygota</taxon>
        <taxon>Neoptera</taxon>
        <taxon>Endopterygota</taxon>
        <taxon>Coleoptera</taxon>
        <taxon>Polyphaga</taxon>
        <taxon>Cucujiformia</taxon>
        <taxon>Chrysomeloidea</taxon>
        <taxon>Cerambycidae</taxon>
        <taxon>Lepturinae</taxon>
        <taxon>Rhagiini</taxon>
        <taxon>Rhamnusium</taxon>
    </lineage>
</organism>
<keyword evidence="2" id="KW-1185">Reference proteome</keyword>